<dbReference type="EMBL" id="JAOPJZ010000039">
    <property type="protein sequence ID" value="MCU4754344.1"/>
    <property type="molecule type" value="Genomic_DNA"/>
</dbReference>
<protein>
    <submittedName>
        <fullName evidence="1">Uncharacterized protein</fullName>
    </submittedName>
</protein>
<evidence type="ECO:0000313" key="1">
    <source>
        <dbReference type="EMBL" id="MCU4754344.1"/>
    </source>
</evidence>
<accession>A0AAP3E9S4</accession>
<dbReference type="RefSeq" id="WP_342810645.1">
    <property type="nucleotide sequence ID" value="NZ_JAOPJZ010000039.1"/>
</dbReference>
<name>A0AAP3E9S4_9EURY</name>
<comment type="caution">
    <text evidence="1">The sequence shown here is derived from an EMBL/GenBank/DDBJ whole genome shotgun (WGS) entry which is preliminary data.</text>
</comment>
<reference evidence="1 2" key="1">
    <citation type="submission" date="2022-09" db="EMBL/GenBank/DDBJ databases">
        <title>Enrichment on poylsaccharides allowed isolation of novel metabolic and taxonomic groups of Haloarchaea.</title>
        <authorList>
            <person name="Sorokin D.Y."/>
            <person name="Elcheninov A.G."/>
            <person name="Khizhniak T.V."/>
            <person name="Kolganova T.V."/>
            <person name="Kublanov I.V."/>
        </authorList>
    </citation>
    <scope>NUCLEOTIDE SEQUENCE [LARGE SCALE GENOMIC DNA]</scope>
    <source>
        <strain evidence="1 2">AArc-curdl1</strain>
    </source>
</reference>
<dbReference type="AlphaFoldDB" id="A0AAP3E9S4"/>
<gene>
    <name evidence="1" type="ORF">OB919_20585</name>
</gene>
<evidence type="ECO:0000313" key="2">
    <source>
        <dbReference type="Proteomes" id="UP001321047"/>
    </source>
</evidence>
<sequence length="58" mass="6593">MAIHHGHSIRTDCETVVDDVDCFYNLGPNPAHGRHPQNWLVDPNASWSWHNDDGLRMG</sequence>
<keyword evidence="2" id="KW-1185">Reference proteome</keyword>
<organism evidence="1 2">
    <name type="scientific">Natronosalvus hydrolyticus</name>
    <dbReference type="NCBI Taxonomy" id="2979988"/>
    <lineage>
        <taxon>Archaea</taxon>
        <taxon>Methanobacteriati</taxon>
        <taxon>Methanobacteriota</taxon>
        <taxon>Stenosarchaea group</taxon>
        <taxon>Halobacteria</taxon>
        <taxon>Halobacteriales</taxon>
        <taxon>Natrialbaceae</taxon>
        <taxon>Natronosalvus</taxon>
    </lineage>
</organism>
<proteinExistence type="predicted"/>
<dbReference type="Proteomes" id="UP001321047">
    <property type="component" value="Unassembled WGS sequence"/>
</dbReference>